<feature type="transmembrane region" description="Helical" evidence="11">
    <location>
        <begin position="1578"/>
        <end position="1600"/>
    </location>
</feature>
<dbReference type="EC" id="2.4.1.34" evidence="3"/>
<evidence type="ECO:0000256" key="11">
    <source>
        <dbReference type="SAM" id="Phobius"/>
    </source>
</evidence>
<dbReference type="Pfam" id="PF23605">
    <property type="entry name" value="FKS1_dom2"/>
    <property type="match status" value="1"/>
</dbReference>
<evidence type="ECO:0000256" key="5">
    <source>
        <dbReference type="ARBA" id="ARBA00022679"/>
    </source>
</evidence>
<keyword evidence="8 11" id="KW-0472">Membrane</keyword>
<dbReference type="InterPro" id="IPR026899">
    <property type="entry name" value="FKS1-like_dom1"/>
</dbReference>
<dbReference type="GO" id="GO:0006075">
    <property type="term" value="P:(1-&gt;3)-beta-D-glucan biosynthetic process"/>
    <property type="evidence" value="ECO:0007669"/>
    <property type="project" value="InterPro"/>
</dbReference>
<evidence type="ECO:0000256" key="7">
    <source>
        <dbReference type="ARBA" id="ARBA00022989"/>
    </source>
</evidence>
<dbReference type="GO" id="GO:0051278">
    <property type="term" value="P:fungal-type cell wall polysaccharide biosynthetic process"/>
    <property type="evidence" value="ECO:0007669"/>
    <property type="project" value="TreeGrafter"/>
</dbReference>
<feature type="transmembrane region" description="Helical" evidence="11">
    <location>
        <begin position="1612"/>
        <end position="1629"/>
    </location>
</feature>
<feature type="transmembrane region" description="Helical" evidence="11">
    <location>
        <begin position="1545"/>
        <end position="1566"/>
    </location>
</feature>
<feature type="transmembrane region" description="Helical" evidence="11">
    <location>
        <begin position="1357"/>
        <end position="1374"/>
    </location>
</feature>
<keyword evidence="4" id="KW-0328">Glycosyltransferase</keyword>
<dbReference type="STRING" id="13370.A0A448YMJ2"/>
<feature type="transmembrane region" description="Helical" evidence="11">
    <location>
        <begin position="1649"/>
        <end position="1668"/>
    </location>
</feature>
<evidence type="ECO:0000256" key="10">
    <source>
        <dbReference type="ARBA" id="ARBA00047777"/>
    </source>
</evidence>
<feature type="domain" description="1,3-beta-glucan synthase component FKS1-like" evidence="12">
    <location>
        <begin position="218"/>
        <end position="329"/>
    </location>
</feature>
<dbReference type="InterPro" id="IPR056261">
    <property type="entry name" value="FKS1-like_dom2"/>
</dbReference>
<feature type="transmembrane region" description="Helical" evidence="11">
    <location>
        <begin position="1464"/>
        <end position="1488"/>
    </location>
</feature>
<protein>
    <recommendedName>
        <fullName evidence="3">1,3-beta-glucan synthase</fullName>
        <ecNumber evidence="3">2.4.1.34</ecNumber>
    </recommendedName>
    <alternativeName>
        <fullName evidence="9">1,3-beta-D-glucan-UDP glucosyltransferase</fullName>
    </alternativeName>
</protein>
<feature type="transmembrane region" description="Helical" evidence="11">
    <location>
        <begin position="593"/>
        <end position="618"/>
    </location>
</feature>
<dbReference type="Pfam" id="PF02364">
    <property type="entry name" value="Glucan_synthase"/>
    <property type="match status" value="1"/>
</dbReference>
<dbReference type="PANTHER" id="PTHR12741:SF97">
    <property type="entry name" value="1,3-BETA-GLUCAN SYNTHASE"/>
    <property type="match status" value="1"/>
</dbReference>
<feature type="transmembrane region" description="Helical" evidence="11">
    <location>
        <begin position="411"/>
        <end position="435"/>
    </location>
</feature>
<evidence type="ECO:0000256" key="6">
    <source>
        <dbReference type="ARBA" id="ARBA00022692"/>
    </source>
</evidence>
<keyword evidence="6 11" id="KW-0812">Transmembrane</keyword>
<name>A0A448YMJ2_BRENA</name>
<accession>A0A448YMJ2</accession>
<reference evidence="13 14" key="1">
    <citation type="submission" date="2018-12" db="EMBL/GenBank/DDBJ databases">
        <authorList>
            <person name="Tiukova I."/>
            <person name="Dainat J."/>
        </authorList>
    </citation>
    <scope>NUCLEOTIDE SEQUENCE [LARGE SCALE GENOMIC DNA]</scope>
</reference>
<evidence type="ECO:0000313" key="14">
    <source>
        <dbReference type="Proteomes" id="UP000290900"/>
    </source>
</evidence>
<feature type="transmembrane region" description="Helical" evidence="11">
    <location>
        <begin position="1508"/>
        <end position="1533"/>
    </location>
</feature>
<comment type="catalytic activity">
    <reaction evidence="10">
        <text>[(1-&gt;3)-beta-D-glucosyl](n) + UDP-alpha-D-glucose = [(1-&gt;3)-beta-D-glucosyl](n+1) + UDP + H(+)</text>
        <dbReference type="Rhea" id="RHEA:21476"/>
        <dbReference type="Rhea" id="RHEA-COMP:11146"/>
        <dbReference type="Rhea" id="RHEA-COMP:14303"/>
        <dbReference type="ChEBI" id="CHEBI:15378"/>
        <dbReference type="ChEBI" id="CHEBI:37671"/>
        <dbReference type="ChEBI" id="CHEBI:58223"/>
        <dbReference type="ChEBI" id="CHEBI:58885"/>
        <dbReference type="EC" id="2.4.1.34"/>
    </reaction>
</comment>
<keyword evidence="14" id="KW-1185">Reference proteome</keyword>
<comment type="similarity">
    <text evidence="2">Belongs to the glycosyltransferase 48 family.</text>
</comment>
<feature type="transmembrane region" description="Helical" evidence="11">
    <location>
        <begin position="1380"/>
        <end position="1396"/>
    </location>
</feature>
<dbReference type="GO" id="GO:0003843">
    <property type="term" value="F:1,3-beta-D-glucan synthase activity"/>
    <property type="evidence" value="ECO:0007669"/>
    <property type="project" value="UniProtKB-EC"/>
</dbReference>
<evidence type="ECO:0000256" key="9">
    <source>
        <dbReference type="ARBA" id="ARBA00031935"/>
    </source>
</evidence>
<dbReference type="OrthoDB" id="1880850at2759"/>
<evidence type="ECO:0000313" key="13">
    <source>
        <dbReference type="EMBL" id="VEU22111.1"/>
    </source>
</evidence>
<evidence type="ECO:0000256" key="3">
    <source>
        <dbReference type="ARBA" id="ARBA00012589"/>
    </source>
</evidence>
<dbReference type="Proteomes" id="UP000290900">
    <property type="component" value="Unassembled WGS sequence"/>
</dbReference>
<evidence type="ECO:0000256" key="8">
    <source>
        <dbReference type="ARBA" id="ARBA00023136"/>
    </source>
</evidence>
<comment type="subcellular location">
    <subcellularLocation>
        <location evidence="1">Membrane</location>
        <topology evidence="1">Multi-pass membrane protein</topology>
    </subcellularLocation>
</comment>
<dbReference type="InterPro" id="IPR003440">
    <property type="entry name" value="Glyco_trans_48_dom"/>
</dbReference>
<evidence type="ECO:0000259" key="12">
    <source>
        <dbReference type="SMART" id="SM01205"/>
    </source>
</evidence>
<keyword evidence="7 11" id="KW-1133">Transmembrane helix</keyword>
<dbReference type="SMART" id="SM01205">
    <property type="entry name" value="FKS1_dom1"/>
    <property type="match status" value="1"/>
</dbReference>
<evidence type="ECO:0000256" key="1">
    <source>
        <dbReference type="ARBA" id="ARBA00004141"/>
    </source>
</evidence>
<gene>
    <name evidence="13" type="ORF">BRENAR_LOCUS2843</name>
</gene>
<evidence type="ECO:0000256" key="4">
    <source>
        <dbReference type="ARBA" id="ARBA00022676"/>
    </source>
</evidence>
<dbReference type="Pfam" id="PF14288">
    <property type="entry name" value="FKS1_dom1"/>
    <property type="match status" value="1"/>
</dbReference>
<dbReference type="GO" id="GO:0000148">
    <property type="term" value="C:1,3-beta-D-glucan synthase complex"/>
    <property type="evidence" value="ECO:0007669"/>
    <property type="project" value="InterPro"/>
</dbReference>
<dbReference type="PANTHER" id="PTHR12741">
    <property type="entry name" value="LYST-INTERACTING PROTEIN LIP5 DOPAMINE RESPONSIVE PROTEIN DRG-1"/>
    <property type="match status" value="1"/>
</dbReference>
<sequence length="1767" mass="203134">MTQRVAAKLLSNSAISESSPAVVPLSTISERTAPPFSAFRTPFINTSRYNNIDGEGDVFGVKQFVEELGKWGEEAFVQRGVADLYDHYYDPYPAWSPEDQVPITQDRIQLIFVRISRLFGFQHDNARNMYDYMMRLLDSRASRMGPDQALKSLHADYIGGQNSNYRKWYFGSQRDIEDNLNTVSSSPRTISQAKREKEFPLKVTAERWVKNMSAFLPEDRVIQLAIYLLIWGEANSIRFMPECICFIFKCCVDTFYSLDFFKDLTPLTASFLDHAITPLYNFYRDQLYEKVGDSYLLRDKDHTRVIGYDDINQTFWFAKSLERIELQSKQKLLEIPPHERYLHLDQINWPKSVRKTYYEYRSWFHVVANFNRIWNIHIGIFWYYTCFNCQPLYTEDYDITVNNKPTLTATLSVLSIAGSVVSFINLVSLFCELVFVPRRWPGALPIFFRIIFMLLLFLLNAAPAIYLFAFAGVSYTSSLMLLTSMAQFIFSLFTFVYCSITPLSMLTSNPFGSASRRYLSAAYFTNSICKLQGKRALASCGLWMGVFTSKLLESYFFLTLSLKDPVRELSIIRVDRCIGEHYFGNIICRHQPIIIMILLFFTSMILFFLDTYLWYIIWNTTFSVCRSFYCGVSIWTPWKNLFVLMPIRIASKILNPNVMVQASTVSRKIMVSKIWNSIVISLYREHLISIDHLEHLIYQLSTKENGEKIITEPLFFIEKEDKDNVAINGEEVLNPNSEASRRLSFFAHSLSTPMPKAPSIEEMPTFSVLIPHYSEKITLSLHEIIRKEGDHSNITLLEYLKHLYPEEWHNFVRDTKLLAAEKETDLKDKIGSGSNSGGDLPYYTIGFKAATPEYILRTRIWASLRVQTLFRTISGFMNYARAIKLLYSTEMADSESAADEEASTEKANVLAERKFHIVTSLQRMNEFDAEQEESKEFLLRSYPELQVCYLNIEKDPQTNESTYYSALIDGNSEILANGQRKPKYKIRLSGNPILGDGKSDNQNHAIIFCRGEYCQLIDANQDNYLEECLKIRSLLMEFEELAPPADVYGPSNEPVAIVGTREYIFSENVGVLGDVAAGKEQTFGTLSARTLAFVGGKLHYGHPDFLNSVFMTTRGGYSKSQKGLHLNEDIYAGINATLRSGRIKHCEYLQCGKGRDLGFSSILNFTTKIGSGMSEQMLSREYFYMGTQLPLDRFLSFYYAHPGFHMNNVFIMLSLKLFMLFCINLAALTNDSVICIYDKDIPFTDKRTPIGCYNLIPVIEWVQRCIFSIFLVFGISFIPLCVQELMERGIWKCVSRLSKHFVSLSPMFEVFVCRVYSQSLVNNFALGGAKYIATGRGLSTTRTAFHKLYSRFSHESFYLASGMFLTLLYTSLVMWRFSLVYFWCTVMSLLFSPFWFNPDQFSFSEFFIDYRRFLQWLTSGNARTKKDSWLVHVRDTRMQITGSKRRRKLNSLDNQVSNNRRPSVLVSLTSQLGPALISTTFVSVAFLFSNAQNEVRSGSPTNSFLRLLVVSLGPIAVNMVILIAIFAVSLAIGPLLSCCSKKIPALLANATHILSVINYLFFFDFLLLCQNWEFSKAVLGACAAANIQNLIFKILTIFVLSREFKSDSANKSWWTGLWLTSHLGWHIFTQPLRELVCKIIEMSMFTCDFLVAHFILVCQFPVLLIPYIDKLHSFLLLWLKPEDMLRRPFYSSSKRRHRTRVTVTYLILFILVNLTLFMAIAVPYTVVKVFDVDFDRFVPDLAVPLLQPIQAANDRKGLKNYAQFDNV</sequence>
<keyword evidence="5" id="KW-0808">Transferase</keyword>
<dbReference type="GO" id="GO:0005886">
    <property type="term" value="C:plasma membrane"/>
    <property type="evidence" value="ECO:0007669"/>
    <property type="project" value="TreeGrafter"/>
</dbReference>
<organism evidence="13 14">
    <name type="scientific">Brettanomyces naardenensis</name>
    <name type="common">Yeast</name>
    <dbReference type="NCBI Taxonomy" id="13370"/>
    <lineage>
        <taxon>Eukaryota</taxon>
        <taxon>Fungi</taxon>
        <taxon>Dikarya</taxon>
        <taxon>Ascomycota</taxon>
        <taxon>Saccharomycotina</taxon>
        <taxon>Pichiomycetes</taxon>
        <taxon>Pichiales</taxon>
        <taxon>Pichiaceae</taxon>
        <taxon>Brettanomyces</taxon>
    </lineage>
</organism>
<evidence type="ECO:0000256" key="2">
    <source>
        <dbReference type="ARBA" id="ARBA00009040"/>
    </source>
</evidence>
<feature type="transmembrane region" description="Helical" evidence="11">
    <location>
        <begin position="1703"/>
        <end position="1726"/>
    </location>
</feature>
<dbReference type="InParanoid" id="A0A448YMJ2"/>
<feature type="transmembrane region" description="Helical" evidence="11">
    <location>
        <begin position="479"/>
        <end position="500"/>
    </location>
</feature>
<proteinExistence type="inferred from homology"/>
<feature type="transmembrane region" description="Helical" evidence="11">
    <location>
        <begin position="447"/>
        <end position="473"/>
    </location>
</feature>
<dbReference type="EMBL" id="CAACVR010000018">
    <property type="protein sequence ID" value="VEU22111.1"/>
    <property type="molecule type" value="Genomic_DNA"/>
</dbReference>